<dbReference type="EMBL" id="NJHN03000054">
    <property type="protein sequence ID" value="KAH9419896.1"/>
    <property type="molecule type" value="Genomic_DNA"/>
</dbReference>
<keyword evidence="1" id="KW-0812">Transmembrane</keyword>
<feature type="transmembrane region" description="Helical" evidence="1">
    <location>
        <begin position="963"/>
        <end position="982"/>
    </location>
</feature>
<feature type="transmembrane region" description="Helical" evidence="1">
    <location>
        <begin position="394"/>
        <end position="413"/>
    </location>
</feature>
<feature type="transmembrane region" description="Helical" evidence="1">
    <location>
        <begin position="859"/>
        <end position="880"/>
    </location>
</feature>
<feature type="transmembrane region" description="Helical" evidence="1">
    <location>
        <begin position="2265"/>
        <end position="2287"/>
    </location>
</feature>
<feature type="transmembrane region" description="Helical" evidence="1">
    <location>
        <begin position="1407"/>
        <end position="1425"/>
    </location>
</feature>
<feature type="transmembrane region" description="Helical" evidence="1">
    <location>
        <begin position="1344"/>
        <end position="1367"/>
    </location>
</feature>
<feature type="transmembrane region" description="Helical" evidence="1">
    <location>
        <begin position="1771"/>
        <end position="1792"/>
    </location>
</feature>
<feature type="transmembrane region" description="Helical" evidence="1">
    <location>
        <begin position="1379"/>
        <end position="1401"/>
    </location>
</feature>
<feature type="transmembrane region" description="Helical" evidence="1">
    <location>
        <begin position="627"/>
        <end position="649"/>
    </location>
</feature>
<name>A0ABQ8JBB9_DERPT</name>
<feature type="transmembrane region" description="Helical" evidence="1">
    <location>
        <begin position="2077"/>
        <end position="2098"/>
    </location>
</feature>
<feature type="transmembrane region" description="Helical" evidence="1">
    <location>
        <begin position="1048"/>
        <end position="1070"/>
    </location>
</feature>
<feature type="transmembrane region" description="Helical" evidence="1">
    <location>
        <begin position="1167"/>
        <end position="1187"/>
    </location>
</feature>
<reference evidence="3 4" key="1">
    <citation type="journal article" date="2018" name="J. Allergy Clin. Immunol.">
        <title>High-quality assembly of Dermatophagoides pteronyssinus genome and transcriptome reveals a wide range of novel allergens.</title>
        <authorList>
            <person name="Liu X.Y."/>
            <person name="Yang K.Y."/>
            <person name="Wang M.Q."/>
            <person name="Kwok J.S."/>
            <person name="Zeng X."/>
            <person name="Yang Z."/>
            <person name="Xiao X.J."/>
            <person name="Lau C.P."/>
            <person name="Li Y."/>
            <person name="Huang Z.M."/>
            <person name="Ba J.G."/>
            <person name="Yim A.K."/>
            <person name="Ouyang C.Y."/>
            <person name="Ngai S.M."/>
            <person name="Chan T.F."/>
            <person name="Leung E.L."/>
            <person name="Liu L."/>
            <person name="Liu Z.G."/>
            <person name="Tsui S.K."/>
        </authorList>
    </citation>
    <scope>NUCLEOTIDE SEQUENCE [LARGE SCALE GENOMIC DNA]</scope>
    <source>
        <strain evidence="3">Derp</strain>
    </source>
</reference>
<protein>
    <submittedName>
        <fullName evidence="3">Uncharacterized protein</fullName>
    </submittedName>
</protein>
<feature type="transmembrane region" description="Helical" evidence="1">
    <location>
        <begin position="1278"/>
        <end position="1299"/>
    </location>
</feature>
<feature type="transmembrane region" description="Helical" evidence="1">
    <location>
        <begin position="560"/>
        <end position="586"/>
    </location>
</feature>
<feature type="transmembrane region" description="Helical" evidence="1">
    <location>
        <begin position="661"/>
        <end position="684"/>
    </location>
</feature>
<feature type="transmembrane region" description="Helical" evidence="1">
    <location>
        <begin position="1082"/>
        <end position="1105"/>
    </location>
</feature>
<feature type="transmembrane region" description="Helical" evidence="1">
    <location>
        <begin position="1868"/>
        <end position="1889"/>
    </location>
</feature>
<keyword evidence="1" id="KW-1133">Transmembrane helix</keyword>
<keyword evidence="2" id="KW-0732">Signal</keyword>
<evidence type="ECO:0000313" key="4">
    <source>
        <dbReference type="Proteomes" id="UP000887458"/>
    </source>
</evidence>
<evidence type="ECO:0000256" key="1">
    <source>
        <dbReference type="SAM" id="Phobius"/>
    </source>
</evidence>
<feature type="transmembrane region" description="Helical" evidence="1">
    <location>
        <begin position="1743"/>
        <end position="1765"/>
    </location>
</feature>
<feature type="transmembrane region" description="Helical" evidence="1">
    <location>
        <begin position="988"/>
        <end position="1006"/>
    </location>
</feature>
<feature type="transmembrane region" description="Helical" evidence="1">
    <location>
        <begin position="1675"/>
        <end position="1696"/>
    </location>
</feature>
<keyword evidence="4" id="KW-1185">Reference proteome</keyword>
<feature type="transmembrane region" description="Helical" evidence="1">
    <location>
        <begin position="1632"/>
        <end position="1655"/>
    </location>
</feature>
<feature type="transmembrane region" description="Helical" evidence="1">
    <location>
        <begin position="2143"/>
        <end position="2166"/>
    </location>
</feature>
<feature type="transmembrane region" description="Helical" evidence="1">
    <location>
        <begin position="143"/>
        <end position="164"/>
    </location>
</feature>
<accession>A0ABQ8JBB9</accession>
<evidence type="ECO:0000313" key="3">
    <source>
        <dbReference type="EMBL" id="KAH9419896.1"/>
    </source>
</evidence>
<feature type="transmembrane region" description="Helical" evidence="1">
    <location>
        <begin position="2299"/>
        <end position="2322"/>
    </location>
</feature>
<feature type="transmembrane region" description="Helical" evidence="1">
    <location>
        <begin position="1896"/>
        <end position="1918"/>
    </location>
</feature>
<feature type="transmembrane region" description="Helical" evidence="1">
    <location>
        <begin position="2206"/>
        <end position="2224"/>
    </location>
</feature>
<feature type="chain" id="PRO_5045204970" evidence="2">
    <location>
        <begin position="22"/>
        <end position="2403"/>
    </location>
</feature>
<feature type="transmembrane region" description="Helical" evidence="1">
    <location>
        <begin position="1235"/>
        <end position="1252"/>
    </location>
</feature>
<proteinExistence type="predicted"/>
<dbReference type="Proteomes" id="UP000887458">
    <property type="component" value="Unassembled WGS sequence"/>
</dbReference>
<gene>
    <name evidence="3" type="ORF">DERP_001729</name>
</gene>
<feature type="transmembrane region" description="Helical" evidence="1">
    <location>
        <begin position="1804"/>
        <end position="1822"/>
    </location>
</feature>
<feature type="transmembrane region" description="Helical" evidence="1">
    <location>
        <begin position="228"/>
        <end position="248"/>
    </location>
</feature>
<comment type="caution">
    <text evidence="3">The sequence shown here is derived from an EMBL/GenBank/DDBJ whole genome shotgun (WGS) entry which is preliminary data.</text>
</comment>
<organism evidence="3 4">
    <name type="scientific">Dermatophagoides pteronyssinus</name>
    <name type="common">European house dust mite</name>
    <dbReference type="NCBI Taxonomy" id="6956"/>
    <lineage>
        <taxon>Eukaryota</taxon>
        <taxon>Metazoa</taxon>
        <taxon>Ecdysozoa</taxon>
        <taxon>Arthropoda</taxon>
        <taxon>Chelicerata</taxon>
        <taxon>Arachnida</taxon>
        <taxon>Acari</taxon>
        <taxon>Acariformes</taxon>
        <taxon>Sarcoptiformes</taxon>
        <taxon>Astigmata</taxon>
        <taxon>Psoroptidia</taxon>
        <taxon>Analgoidea</taxon>
        <taxon>Pyroglyphidae</taxon>
        <taxon>Dermatophagoidinae</taxon>
        <taxon>Dermatophagoides</taxon>
    </lineage>
</organism>
<feature type="transmembrane region" description="Helical" evidence="1">
    <location>
        <begin position="101"/>
        <end position="122"/>
    </location>
</feature>
<feature type="transmembrane region" description="Helical" evidence="1">
    <location>
        <begin position="439"/>
        <end position="460"/>
    </location>
</feature>
<feature type="transmembrane region" description="Helical" evidence="1">
    <location>
        <begin position="1466"/>
        <end position="1488"/>
    </location>
</feature>
<feature type="transmembrane region" description="Helical" evidence="1">
    <location>
        <begin position="505"/>
        <end position="528"/>
    </location>
</feature>
<feature type="signal peptide" evidence="2">
    <location>
        <begin position="1"/>
        <end position="21"/>
    </location>
</feature>
<feature type="transmembrane region" description="Helical" evidence="1">
    <location>
        <begin position="254"/>
        <end position="278"/>
    </location>
</feature>
<feature type="transmembrane region" description="Helical" evidence="1">
    <location>
        <begin position="1500"/>
        <end position="1523"/>
    </location>
</feature>
<sequence length="2403" mass="287455">MKQSLIMIATLVLVLATISYAVPYSGLGEHRVIPMMGYGINQDYYDCEKSDIIGPYGIFELLLPLIKFQPSEYLQSYFDCQRLARDNQQQFQTKIHDPIRLLNLLMIWLIIRNTYIAIHCYYIQDPLWKDIDYDLLKMTGFEYYVIIFINALLIQNTIFLNMLYLGNPTAETLDHISASFCFRFCLFMRENLSIYNGPMVIWKSLKYFQKRQTKNLQRIQLGNIYSRALLICLLPNVPINCYLLVFVLCKTITWKIQFFVSFIILQQINCIFGIHLLFATANRQFQKPSSKFMSILAEYRQPFNRNLDLANQLKINHYGQNFHSKNKYGFTYGKLELISMNEFVKYSLLYSHMIRPLFMNRPLAYLGHYFNCYRIVGIREQNQKIFRQFVRDPLRMMFIIMGFFALRLIYFAYSTEYSNDLIWIILNGNIIRQNGLDNYANLFVALLIIQSIIYLNMLYYNNPNTDLMDRVLIRKQKRVFFRPYHYRKYSAVDFVEFTMKTWLHLLYYFIIYVDLCILASFWTAYQFIVQNRNEFFYQGFFGYLRIVQVFLHRISFSLSFIIYAHANAMMATTAMAFMVILTVLCWQTRQFLLHNDKGQLSNHIWHTLSRFQICHTKNLKRFGLGSIYSRALLIFLAINIPFNCYQLIFLTYRTDNWKIRYFYGSIWFQQVICIFGIHLMFAICNGSFQKSSKRFISLLAINQKKNHQINIGRRLKITNYGETFHTKNKYGLTYGNVELVSMMEFVKNLIVHIKTVKRLVRIKNNLSANVNGIFKLLRPLFVYHPSTYLQYYFNSYRLADKNPQQFQRKIYGPIQLMNLLMIWLALRHAYFAIRCYHIHNPLWVVINSDLMVENEFDNWANIFITALIIQTTLYLNMLYLNNPTTTILDHILINRENKLFYYPYQYRHYFAVDFIGFKMKIWLYSMYLFKINVDLYIIGLSKTAIEYIWNNQNSFFGLGTLGYIRLIQCLIHRFILFIGIYVYGHVNILMATVGIAYLIVVYVFFWQTDQIINRGNHHNKKQRVMWRRLKYFHIRYTKNLQRIQTGNVYSKALIIFLLLNIPFNCYLLIFVVCKTITWKVQYLAGSIIAEEIICIFGIHLLFATANRQFQKSSTRFMSILAEQHQHFNSHIDLANRLKIIYYGQNFHSKNKYGFTYGKLELISMNEFVKYSLLYSQILIGFILNDFINASRMIRPLLMNHPLAYFEHYFICYRIVGIREQNQKQFQQIVRDPLRMMYMIMGFFALRLIYFTYSTKYSNDQTWTILNGNIIHQNGLDNYANLFVVLLIIQSIIYLNMLYYNNPNANLLDRVLIRKQKRVFFRPYHYRKYSAVDFVEFTMKTWLHLLYYFIIYVDLCILASFWTAYQFIVQNRNEFFYQGFFGYLRIVQVFLHRISFSLSFIIYAHANAMMATTAMAFMVILTVLCWQTRQFLLHNDKGQLSNHIWHTLSRFQICHTKNLKRFGLGSIYSRALLIFLAINIPFNCYQLIFLTYRTDNWKIRYFYGSIWFQQVICIFGIHLMFAICNGSFQKSSKRFISLLAINQKKNHQINIGRRLKITNYGETFHTKNKYGLTYGNVELVSMMEFVKVTETIKNLIVHIKTVKFAMLLLTFLSSVRIKIHNNFKRKIYGPIQLMNLLMIWLALRHAYFAIRCYHIHNPLWVVINSDLMVENEFDNWANIFITALIIQTTLYLNMLYLNNPTTTILDHILINRENKLFYYPYQYRHYFAVDFIGFKMKIWLYSMYLFKINVDLYIIGLSKTAIEYIWNNQNSFFGLGTLGYIRLIQCLIHRFILFIGIYVYGHVNILMATVGIAYLIVVYVFFWQTDQIINRGNHHNKKQRVMWRRLKYFHIRYTKNLQRIQTGNVYSKALIIFLLLNIPFNCYLLIFVVCKTITWKVQYLAGSIIAEEIICIFGIHLLFATANRQFQKSSTRFMSILAEQHQHFNSHIDLANRLKIIYYGQNFHSKNKYGFTYGKLELISMNEFVKYSLLYSQILIGFILNDFINASRMIRPLLMNHPLAYFEHYFICYRIVGIREQNQKQFQQIVRDPLRMITKYSNDQTWTILNGNIIHQNGLDNYANLFVVLLIIQSIIYLNMLYYNNPNANLLDRVLIRKQKRVFFRPYHYRKYSAVDFVEFTMKTWLHLLYYFIIYVDLCILASFWTAYQFIVQNRNEFFYQGFFGYLRIVQVFLHRISFSLSFIIYAHANAMMATTAMAFMVILTVLCWQTRQFLLHNDKGQLSNHIWHTLSRFQICHTKNLKRFGLGSIYSRALLIFLAINIPFNCYQLIFLTYRTDNWKIRYFYGSIWFQQVICIFGIHLMFAMCNHSFQKSSKRFISLLAINHRKFHQIDFGRQLKITNYGESFHTKNKYGLTYGNVELVSMMEFVKALMFIYSRMIDRRSLNGK</sequence>
<evidence type="ECO:0000256" key="2">
    <source>
        <dbReference type="SAM" id="SignalP"/>
    </source>
</evidence>
<feature type="transmembrane region" description="Helical" evidence="1">
    <location>
        <begin position="2178"/>
        <end position="2200"/>
    </location>
</feature>
<keyword evidence="1" id="KW-0472">Membrane</keyword>
<reference evidence="3 4" key="2">
    <citation type="journal article" date="2022" name="Mol. Biol. Evol.">
        <title>Comparative Genomics Reveals Insights into the Divergent Evolution of Astigmatic Mites and Household Pest Adaptations.</title>
        <authorList>
            <person name="Xiong Q."/>
            <person name="Wan A.T."/>
            <person name="Liu X."/>
            <person name="Fung C.S."/>
            <person name="Xiao X."/>
            <person name="Malainual N."/>
            <person name="Hou J."/>
            <person name="Wang L."/>
            <person name="Wang M."/>
            <person name="Yang K.Y."/>
            <person name="Cui Y."/>
            <person name="Leung E.L."/>
            <person name="Nong W."/>
            <person name="Shin S.K."/>
            <person name="Au S.W."/>
            <person name="Jeong K.Y."/>
            <person name="Chew F.T."/>
            <person name="Hui J.H."/>
            <person name="Leung T.F."/>
            <person name="Tungtrongchitr A."/>
            <person name="Zhong N."/>
            <person name="Liu Z."/>
            <person name="Tsui S.K."/>
        </authorList>
    </citation>
    <scope>NUCLEOTIDE SEQUENCE [LARGE SCALE GENOMIC DNA]</scope>
    <source>
        <strain evidence="3">Derp</strain>
    </source>
</reference>